<sequence length="60" mass="6647">YDVLGVPEAATHDDLRKAYRRLALKTHPDKCRSPRAAEAFLVVSSAYEVLADAAARRGYD</sequence>
<dbReference type="GO" id="GO:0030544">
    <property type="term" value="F:Hsp70 protein binding"/>
    <property type="evidence" value="ECO:0007669"/>
    <property type="project" value="TreeGrafter"/>
</dbReference>
<organism evidence="4">
    <name type="scientific">Aureococcus anophagefferens</name>
    <name type="common">Harmful bloom alga</name>
    <dbReference type="NCBI Taxonomy" id="44056"/>
    <lineage>
        <taxon>Eukaryota</taxon>
        <taxon>Sar</taxon>
        <taxon>Stramenopiles</taxon>
        <taxon>Ochrophyta</taxon>
        <taxon>Pelagophyceae</taxon>
        <taxon>Pelagomonadales</taxon>
        <taxon>Pelagomonadaceae</taxon>
        <taxon>Aureococcus</taxon>
    </lineage>
</organism>
<evidence type="ECO:0000313" key="2">
    <source>
        <dbReference type="EMBL" id="EGB02513.1"/>
    </source>
</evidence>
<accession>F0YGX0</accession>
<dbReference type="OrthoDB" id="10250354at2759"/>
<dbReference type="EMBL" id="GL833468">
    <property type="protein sequence ID" value="EGB02513.1"/>
    <property type="molecule type" value="Genomic_DNA"/>
</dbReference>
<feature type="domain" description="J" evidence="1">
    <location>
        <begin position="1"/>
        <end position="60"/>
    </location>
</feature>
<dbReference type="SUPFAM" id="SSF46565">
    <property type="entry name" value="Chaperone J-domain"/>
    <property type="match status" value="1"/>
</dbReference>
<dbReference type="CDD" id="cd06257">
    <property type="entry name" value="DnaJ"/>
    <property type="match status" value="1"/>
</dbReference>
<dbReference type="Proteomes" id="UP000002729">
    <property type="component" value="Unassembled WGS sequence"/>
</dbReference>
<dbReference type="GO" id="GO:0005789">
    <property type="term" value="C:endoplasmic reticulum membrane"/>
    <property type="evidence" value="ECO:0007669"/>
    <property type="project" value="TreeGrafter"/>
</dbReference>
<evidence type="ECO:0000313" key="4">
    <source>
        <dbReference type="Proteomes" id="UP000002729"/>
    </source>
</evidence>
<dbReference type="EMBL" id="GL833140">
    <property type="protein sequence ID" value="EGB05563.1"/>
    <property type="molecule type" value="Genomic_DNA"/>
</dbReference>
<dbReference type="OMA" id="WHPDKST"/>
<dbReference type="Pfam" id="PF00226">
    <property type="entry name" value="DnaJ"/>
    <property type="match status" value="1"/>
</dbReference>
<dbReference type="AlphaFoldDB" id="F0YGX0"/>
<dbReference type="GeneID" id="20229336"/>
<dbReference type="GO" id="GO:0071218">
    <property type="term" value="P:cellular response to misfolded protein"/>
    <property type="evidence" value="ECO:0007669"/>
    <property type="project" value="TreeGrafter"/>
</dbReference>
<protein>
    <recommendedName>
        <fullName evidence="1">J domain-containing protein</fullName>
    </recommendedName>
</protein>
<feature type="non-terminal residue" evidence="3">
    <location>
        <position position="1"/>
    </location>
</feature>
<dbReference type="InterPro" id="IPR051100">
    <property type="entry name" value="DnaJ_subfamily_B/C"/>
</dbReference>
<dbReference type="Gene3D" id="1.10.287.110">
    <property type="entry name" value="DnaJ domain"/>
    <property type="match status" value="1"/>
</dbReference>
<dbReference type="GeneID" id="20229460"/>
<dbReference type="eggNOG" id="KOG0714">
    <property type="taxonomic scope" value="Eukaryota"/>
</dbReference>
<dbReference type="RefSeq" id="XP_009042788.1">
    <property type="nucleotide sequence ID" value="XM_009044540.1"/>
</dbReference>
<dbReference type="KEGG" id="aaf:AURANDRAFT_9057"/>
<feature type="non-terminal residue" evidence="3">
    <location>
        <position position="60"/>
    </location>
</feature>
<reference evidence="3 4" key="1">
    <citation type="journal article" date="2011" name="Proc. Natl. Acad. Sci. U.S.A.">
        <title>Niche of harmful alga Aureococcus anophagefferens revealed through ecogenomics.</title>
        <authorList>
            <person name="Gobler C.J."/>
            <person name="Berry D.L."/>
            <person name="Dyhrman S.T."/>
            <person name="Wilhelm S.W."/>
            <person name="Salamov A."/>
            <person name="Lobanov A.V."/>
            <person name="Zhang Y."/>
            <person name="Collier J.L."/>
            <person name="Wurch L.L."/>
            <person name="Kustka A.B."/>
            <person name="Dill B.D."/>
            <person name="Shah M."/>
            <person name="VerBerkmoes N.C."/>
            <person name="Kuo A."/>
            <person name="Terry A."/>
            <person name="Pangilinan J."/>
            <person name="Lindquist E.A."/>
            <person name="Lucas S."/>
            <person name="Paulsen I.T."/>
            <person name="Hattenrath-Lehmann T.K."/>
            <person name="Talmage S.C."/>
            <person name="Walker E.A."/>
            <person name="Koch F."/>
            <person name="Burson A.M."/>
            <person name="Marcoval M.A."/>
            <person name="Tang Y.Z."/>
            <person name="Lecleir G.R."/>
            <person name="Coyne K.J."/>
            <person name="Berg G.M."/>
            <person name="Bertrand E.M."/>
            <person name="Saito M.A."/>
            <person name="Gladyshev V.N."/>
            <person name="Grigoriev I.V."/>
        </authorList>
    </citation>
    <scope>NUCLEOTIDE SEQUENCE [LARGE SCALE GENOMIC DNA]</scope>
    <source>
        <strain evidence="4">CCMP 1984</strain>
        <strain evidence="3">CCMP1984</strain>
    </source>
</reference>
<keyword evidence="4" id="KW-1185">Reference proteome</keyword>
<dbReference type="KEGG" id="aaf:AURANDRAFT_9795"/>
<evidence type="ECO:0000259" key="1">
    <source>
        <dbReference type="PROSITE" id="PS50076"/>
    </source>
</evidence>
<dbReference type="SMART" id="SM00271">
    <property type="entry name" value="DnaJ"/>
    <property type="match status" value="1"/>
</dbReference>
<evidence type="ECO:0000313" key="3">
    <source>
        <dbReference type="EMBL" id="EGB05563.1"/>
    </source>
</evidence>
<dbReference type="PANTHER" id="PTHR43908">
    <property type="entry name" value="AT29763P-RELATED"/>
    <property type="match status" value="1"/>
</dbReference>
<gene>
    <name evidence="3" type="ORF">AURANDRAFT_9057</name>
    <name evidence="2" type="ORF">AURANDRAFT_9795</name>
</gene>
<proteinExistence type="predicted"/>
<name>F0YGX0_AURAN</name>
<dbReference type="InterPro" id="IPR001623">
    <property type="entry name" value="DnaJ_domain"/>
</dbReference>
<dbReference type="RefSeq" id="XP_009039694.1">
    <property type="nucleotide sequence ID" value="XM_009041446.1"/>
</dbReference>
<dbReference type="InParanoid" id="F0YGX0"/>
<dbReference type="PRINTS" id="PR00625">
    <property type="entry name" value="JDOMAIN"/>
</dbReference>
<dbReference type="PROSITE" id="PS50076">
    <property type="entry name" value="DNAJ_2"/>
    <property type="match status" value="1"/>
</dbReference>
<dbReference type="PANTHER" id="PTHR43908:SF3">
    <property type="entry name" value="AT29763P-RELATED"/>
    <property type="match status" value="1"/>
</dbReference>
<dbReference type="InterPro" id="IPR036869">
    <property type="entry name" value="J_dom_sf"/>
</dbReference>